<name>A0A8G1RW81_9EURO</name>
<dbReference type="Proteomes" id="UP000249789">
    <property type="component" value="Unassembled WGS sequence"/>
</dbReference>
<accession>A0A8G1RW81</accession>
<dbReference type="AlphaFoldDB" id="A0A8G1RW81"/>
<reference evidence="1 2" key="1">
    <citation type="submission" date="2018-02" db="EMBL/GenBank/DDBJ databases">
        <title>The genomes of Aspergillus section Nigri reveals drivers in fungal speciation.</title>
        <authorList>
            <consortium name="DOE Joint Genome Institute"/>
            <person name="Vesth T.C."/>
            <person name="Nybo J."/>
            <person name="Theobald S."/>
            <person name="Brandl J."/>
            <person name="Frisvad J.C."/>
            <person name="Nielsen K.F."/>
            <person name="Lyhne E.K."/>
            <person name="Kogle M.E."/>
            <person name="Kuo A."/>
            <person name="Riley R."/>
            <person name="Clum A."/>
            <person name="Nolan M."/>
            <person name="Lipzen A."/>
            <person name="Salamov A."/>
            <person name="Henrissat B."/>
            <person name="Wiebenga A."/>
            <person name="De vries R.P."/>
            <person name="Grigoriev I.V."/>
            <person name="Mortensen U.H."/>
            <person name="Andersen M.R."/>
            <person name="Baker S.E."/>
        </authorList>
    </citation>
    <scope>NUCLEOTIDE SEQUENCE [LARGE SCALE GENOMIC DNA]</scope>
    <source>
        <strain evidence="1 2">CBS 313.89</strain>
    </source>
</reference>
<organism evidence="1 2">
    <name type="scientific">Aspergillus fijiensis CBS 313.89</name>
    <dbReference type="NCBI Taxonomy" id="1448319"/>
    <lineage>
        <taxon>Eukaryota</taxon>
        <taxon>Fungi</taxon>
        <taxon>Dikarya</taxon>
        <taxon>Ascomycota</taxon>
        <taxon>Pezizomycotina</taxon>
        <taxon>Eurotiomycetes</taxon>
        <taxon>Eurotiomycetidae</taxon>
        <taxon>Eurotiales</taxon>
        <taxon>Aspergillaceae</taxon>
        <taxon>Aspergillus</taxon>
    </lineage>
</organism>
<sequence>MHATMKSQIRSSVCMIMPLSLYQWLVCQQYSFTWQEEKASVGVVLLLPLYAHAVTSAVYRLEASRSRRVGGSVPPTLSDEAYL</sequence>
<dbReference type="EMBL" id="KZ824640">
    <property type="protein sequence ID" value="RAK77931.1"/>
    <property type="molecule type" value="Genomic_DNA"/>
</dbReference>
<dbReference type="VEuPathDB" id="FungiDB:BO72DRAFT_99572"/>
<protein>
    <submittedName>
        <fullName evidence="1">Uncharacterized protein</fullName>
    </submittedName>
</protein>
<keyword evidence="2" id="KW-1185">Reference proteome</keyword>
<gene>
    <name evidence="1" type="ORF">BO72DRAFT_99572</name>
</gene>
<evidence type="ECO:0000313" key="1">
    <source>
        <dbReference type="EMBL" id="RAK77931.1"/>
    </source>
</evidence>
<dbReference type="GeneID" id="63868208"/>
<dbReference type="RefSeq" id="XP_040801941.1">
    <property type="nucleotide sequence ID" value="XM_040950873.1"/>
</dbReference>
<evidence type="ECO:0000313" key="2">
    <source>
        <dbReference type="Proteomes" id="UP000249789"/>
    </source>
</evidence>
<proteinExistence type="predicted"/>